<feature type="transmembrane region" description="Helical" evidence="10">
    <location>
        <begin position="240"/>
        <end position="260"/>
    </location>
</feature>
<dbReference type="AlphaFoldDB" id="A0A6J3LG68"/>
<dbReference type="KEGG" id="bvk:117240943"/>
<evidence type="ECO:0000256" key="3">
    <source>
        <dbReference type="ARBA" id="ARBA00022679"/>
    </source>
</evidence>
<gene>
    <name evidence="12" type="primary">LOC117240943</name>
</gene>
<feature type="transmembrane region" description="Helical" evidence="10">
    <location>
        <begin position="36"/>
        <end position="54"/>
    </location>
</feature>
<dbReference type="Pfam" id="PF01151">
    <property type="entry name" value="ELO"/>
    <property type="match status" value="1"/>
</dbReference>
<dbReference type="PROSITE" id="PS01188">
    <property type="entry name" value="ELO"/>
    <property type="match status" value="1"/>
</dbReference>
<dbReference type="PANTHER" id="PTHR11157">
    <property type="entry name" value="FATTY ACID ACYL TRANSFERASE-RELATED"/>
    <property type="match status" value="1"/>
</dbReference>
<keyword evidence="4 10" id="KW-0812">Transmembrane</keyword>
<protein>
    <recommendedName>
        <fullName evidence="10">Elongation of very long chain fatty acids protein</fullName>
        <ecNumber evidence="10">2.3.1.199</ecNumber>
    </recommendedName>
    <alternativeName>
        <fullName evidence="10">Very-long-chain 3-oxoacyl-CoA synthase</fullName>
    </alternativeName>
</protein>
<name>A0A6J3LG68_9HYME</name>
<feature type="transmembrane region" description="Helical" evidence="10">
    <location>
        <begin position="66"/>
        <end position="86"/>
    </location>
</feature>
<evidence type="ECO:0000313" key="11">
    <source>
        <dbReference type="Proteomes" id="UP000504631"/>
    </source>
</evidence>
<comment type="subcellular location">
    <subcellularLocation>
        <location evidence="1">Membrane</location>
        <topology evidence="1">Multi-pass membrane protein</topology>
    </subcellularLocation>
</comment>
<keyword evidence="11" id="KW-1185">Reference proteome</keyword>
<keyword evidence="2 10" id="KW-0444">Lipid biosynthesis</keyword>
<accession>A0A6J3LG68</accession>
<sequence>MNNLGHTPLTVPNYSYIFDFEKNFDFWDTQMWFKDQFPNCFYYCGIYVALIFAGKHYMSNRPKYELRGMLILWSALLAIYSIFGFLRSMPGMFHVLRHHGFYHSICIPSHLTQDPVFGFWSWTFALSKLVEFGDTAFIVLRKQPLIFLHWYHHVTVLLYTWFSYAEATGNGKWFGLVNSFVHAWMYSYYALKAMRFNIPKWVAMFVTTLQLSQMVVGCILTASAYYYVHSAQVECHVTPLNIKLAMLMYLSYFILFARFFQQAYLSNKHIKKIGKKD</sequence>
<dbReference type="GO" id="GO:0034625">
    <property type="term" value="P:fatty acid elongation, monounsaturated fatty acid"/>
    <property type="evidence" value="ECO:0007669"/>
    <property type="project" value="TreeGrafter"/>
</dbReference>
<organism evidence="11 12">
    <name type="scientific">Bombus vosnesenskii</name>
    <dbReference type="NCBI Taxonomy" id="207650"/>
    <lineage>
        <taxon>Eukaryota</taxon>
        <taxon>Metazoa</taxon>
        <taxon>Ecdysozoa</taxon>
        <taxon>Arthropoda</taxon>
        <taxon>Hexapoda</taxon>
        <taxon>Insecta</taxon>
        <taxon>Pterygota</taxon>
        <taxon>Neoptera</taxon>
        <taxon>Endopterygota</taxon>
        <taxon>Hymenoptera</taxon>
        <taxon>Apocrita</taxon>
        <taxon>Aculeata</taxon>
        <taxon>Apoidea</taxon>
        <taxon>Anthophila</taxon>
        <taxon>Apidae</taxon>
        <taxon>Bombus</taxon>
        <taxon>Pyrobombus</taxon>
    </lineage>
</organism>
<evidence type="ECO:0000256" key="2">
    <source>
        <dbReference type="ARBA" id="ARBA00022516"/>
    </source>
</evidence>
<comment type="similarity">
    <text evidence="10">Belongs to the ELO family.</text>
</comment>
<evidence type="ECO:0000313" key="12">
    <source>
        <dbReference type="RefSeq" id="XP_033362854.1"/>
    </source>
</evidence>
<proteinExistence type="inferred from homology"/>
<evidence type="ECO:0000256" key="7">
    <source>
        <dbReference type="ARBA" id="ARBA00023098"/>
    </source>
</evidence>
<feature type="transmembrane region" description="Helical" evidence="10">
    <location>
        <begin position="201"/>
        <end position="228"/>
    </location>
</feature>
<evidence type="ECO:0000256" key="10">
    <source>
        <dbReference type="RuleBase" id="RU361115"/>
    </source>
</evidence>
<reference evidence="12" key="1">
    <citation type="submission" date="2025-08" db="UniProtKB">
        <authorList>
            <consortium name="RefSeq"/>
        </authorList>
    </citation>
    <scope>IDENTIFICATION</scope>
    <source>
        <tissue evidence="12">Muscle</tissue>
    </source>
</reference>
<evidence type="ECO:0000256" key="8">
    <source>
        <dbReference type="ARBA" id="ARBA00023136"/>
    </source>
</evidence>
<evidence type="ECO:0000256" key="4">
    <source>
        <dbReference type="ARBA" id="ARBA00022692"/>
    </source>
</evidence>
<keyword evidence="6 10" id="KW-1133">Transmembrane helix</keyword>
<comment type="caution">
    <text evidence="10">Lacks conserved residue(s) required for the propagation of feature annotation.</text>
</comment>
<dbReference type="GO" id="GO:0034626">
    <property type="term" value="P:fatty acid elongation, polyunsaturated fatty acid"/>
    <property type="evidence" value="ECO:0007669"/>
    <property type="project" value="TreeGrafter"/>
</dbReference>
<keyword evidence="7 10" id="KW-0443">Lipid metabolism</keyword>
<dbReference type="GO" id="GO:0005789">
    <property type="term" value="C:endoplasmic reticulum membrane"/>
    <property type="evidence" value="ECO:0007669"/>
    <property type="project" value="TreeGrafter"/>
</dbReference>
<dbReference type="GO" id="GO:0030148">
    <property type="term" value="P:sphingolipid biosynthetic process"/>
    <property type="evidence" value="ECO:0007669"/>
    <property type="project" value="TreeGrafter"/>
</dbReference>
<comment type="catalytic activity">
    <reaction evidence="10">
        <text>a very-long-chain acyl-CoA + malonyl-CoA + H(+) = a very-long-chain 3-oxoacyl-CoA + CO2 + CoA</text>
        <dbReference type="Rhea" id="RHEA:32727"/>
        <dbReference type="ChEBI" id="CHEBI:15378"/>
        <dbReference type="ChEBI" id="CHEBI:16526"/>
        <dbReference type="ChEBI" id="CHEBI:57287"/>
        <dbReference type="ChEBI" id="CHEBI:57384"/>
        <dbReference type="ChEBI" id="CHEBI:90725"/>
        <dbReference type="ChEBI" id="CHEBI:90736"/>
        <dbReference type="EC" id="2.3.1.199"/>
    </reaction>
</comment>
<dbReference type="InterPro" id="IPR030457">
    <property type="entry name" value="ELO_CS"/>
</dbReference>
<evidence type="ECO:0000256" key="5">
    <source>
        <dbReference type="ARBA" id="ARBA00022832"/>
    </source>
</evidence>
<dbReference type="InterPro" id="IPR002076">
    <property type="entry name" value="ELO_fam"/>
</dbReference>
<keyword evidence="9 10" id="KW-0275">Fatty acid biosynthesis</keyword>
<dbReference type="Proteomes" id="UP000504631">
    <property type="component" value="Unplaced"/>
</dbReference>
<dbReference type="EC" id="2.3.1.199" evidence="10"/>
<evidence type="ECO:0000256" key="9">
    <source>
        <dbReference type="ARBA" id="ARBA00023160"/>
    </source>
</evidence>
<dbReference type="GO" id="GO:0042761">
    <property type="term" value="P:very long-chain fatty acid biosynthetic process"/>
    <property type="evidence" value="ECO:0007669"/>
    <property type="project" value="TreeGrafter"/>
</dbReference>
<dbReference type="GeneID" id="117240943"/>
<keyword evidence="5 10" id="KW-0276">Fatty acid metabolism</keyword>
<evidence type="ECO:0000256" key="6">
    <source>
        <dbReference type="ARBA" id="ARBA00022989"/>
    </source>
</evidence>
<evidence type="ECO:0000256" key="1">
    <source>
        <dbReference type="ARBA" id="ARBA00004141"/>
    </source>
</evidence>
<keyword evidence="3 10" id="KW-0808">Transferase</keyword>
<dbReference type="RefSeq" id="XP_033362854.1">
    <property type="nucleotide sequence ID" value="XM_033506963.1"/>
</dbReference>
<dbReference type="GO" id="GO:0019367">
    <property type="term" value="P:fatty acid elongation, saturated fatty acid"/>
    <property type="evidence" value="ECO:0007669"/>
    <property type="project" value="TreeGrafter"/>
</dbReference>
<keyword evidence="8 10" id="KW-0472">Membrane</keyword>
<dbReference type="GO" id="GO:0009922">
    <property type="term" value="F:fatty acid elongase activity"/>
    <property type="evidence" value="ECO:0007669"/>
    <property type="project" value="UniProtKB-EC"/>
</dbReference>
<dbReference type="PANTHER" id="PTHR11157:SF17">
    <property type="entry name" value="ELONGATION OF VERY LONG CHAIN FATTY ACIDS PROTEIN 6"/>
    <property type="match status" value="1"/>
</dbReference>